<keyword evidence="6" id="KW-0963">Cytoplasm</keyword>
<dbReference type="GO" id="GO:0006542">
    <property type="term" value="P:glutamine biosynthetic process"/>
    <property type="evidence" value="ECO:0007669"/>
    <property type="project" value="InterPro"/>
</dbReference>
<evidence type="ECO:0000256" key="7">
    <source>
        <dbReference type="ARBA" id="ARBA00022598"/>
    </source>
</evidence>
<proteinExistence type="inferred from homology"/>
<evidence type="ECO:0000256" key="9">
    <source>
        <dbReference type="ARBA" id="ARBA00022840"/>
    </source>
</evidence>
<sequence length="477" mass="54482">MKPDEVLQFIKENNIEIIDLKFNDLPGLWQHFSMPAEELTEMDDLMDSIFVEGVGFDGSSIRGFQKINESDMILIPDPNTAVLDPVCQVPTLSMICDIFDPMTKKPYTRDPRYVAKKAEDYLKKSGIADTSYYGPEAEFFILDDVRFAQNQHYGYYFIDSNEGAWNTGREENPNLGYKPRYKEGYFPVPPHDSLQDLRSEIVLTMKKAGIKVEVHHHEVATGGQAEIDMKFDSLVNMGDKLMMYKYIVKNVCRKHNKVATFMPKPLFGDNGSGMHTHISLWKDGVNLFYDPKGYALLSQTALYFIGGLLRHAPALMAFCAPTTNSYKRLVPGYEAPVNLVYSQRNRSAAIRIPMYSPSPKSKRIEFRPPDPSCNAYLAFAAMLMAGLDGIENRIDPGQPLDKDIYELPPEEAREIPQVPGSLEESINALEKDHAFLLKGDVFTPDVIETWIDYKREKEIDEVRTRPHPYEFYLYFDI</sequence>
<dbReference type="InterPro" id="IPR027302">
    <property type="entry name" value="Gln_synth_N_conserv_site"/>
</dbReference>
<dbReference type="AlphaFoldDB" id="A0A6N7IU19"/>
<dbReference type="SUPFAM" id="SSF55931">
    <property type="entry name" value="Glutamine synthetase/guanido kinase"/>
    <property type="match status" value="1"/>
</dbReference>
<dbReference type="InterPro" id="IPR036651">
    <property type="entry name" value="Gln_synt_N_sf"/>
</dbReference>
<dbReference type="PROSITE" id="PS00181">
    <property type="entry name" value="GLNA_ATP"/>
    <property type="match status" value="1"/>
</dbReference>
<evidence type="ECO:0000256" key="3">
    <source>
        <dbReference type="ARBA" id="ARBA00011354"/>
    </source>
</evidence>
<dbReference type="PROSITE" id="PS51987">
    <property type="entry name" value="GS_CATALYTIC"/>
    <property type="match status" value="1"/>
</dbReference>
<dbReference type="NCBIfam" id="TIGR00653">
    <property type="entry name" value="GlnA"/>
    <property type="match status" value="1"/>
</dbReference>
<gene>
    <name evidence="20" type="primary">glnA</name>
    <name evidence="20" type="ORF">GFC01_10000</name>
</gene>
<dbReference type="InterPro" id="IPR008147">
    <property type="entry name" value="Gln_synt_N"/>
</dbReference>
<feature type="binding site" evidence="13">
    <location>
        <position position="275"/>
    </location>
    <ligand>
        <name>Mg(2+)</name>
        <dbReference type="ChEBI" id="CHEBI:18420"/>
        <label>1</label>
    </ligand>
</feature>
<keyword evidence="21" id="KW-1185">Reference proteome</keyword>
<evidence type="ECO:0000256" key="2">
    <source>
        <dbReference type="ARBA" id="ARBA00009897"/>
    </source>
</evidence>
<dbReference type="PANTHER" id="PTHR43407">
    <property type="entry name" value="GLUTAMINE SYNTHETASE"/>
    <property type="match status" value="1"/>
</dbReference>
<dbReference type="Pfam" id="PF00120">
    <property type="entry name" value="Gln-synt_C"/>
    <property type="match status" value="1"/>
</dbReference>
<dbReference type="Gene3D" id="3.30.590.10">
    <property type="entry name" value="Glutamine synthetase/guanido kinase, catalytic domain"/>
    <property type="match status" value="1"/>
</dbReference>
<evidence type="ECO:0000313" key="20">
    <source>
        <dbReference type="EMBL" id="MQL52588.1"/>
    </source>
</evidence>
<evidence type="ECO:0000256" key="6">
    <source>
        <dbReference type="ARBA" id="ARBA00022490"/>
    </source>
</evidence>
<feature type="binding site" evidence="11">
    <location>
        <position position="328"/>
    </location>
    <ligand>
        <name>L-glutamate</name>
        <dbReference type="ChEBI" id="CHEBI:29985"/>
    </ligand>
</feature>
<keyword evidence="8 12" id="KW-0547">Nucleotide-binding</keyword>
<protein>
    <recommendedName>
        <fullName evidence="5 17">Glutamine synthetase</fullName>
        <ecNumber evidence="4 17">6.3.1.2</ecNumber>
    </recommendedName>
</protein>
<feature type="binding site" evidence="12">
    <location>
        <begin position="277"/>
        <end position="279"/>
    </location>
    <ligand>
        <name>ATP</name>
        <dbReference type="ChEBI" id="CHEBI:30616"/>
    </ligand>
</feature>
<dbReference type="PANTHER" id="PTHR43407:SF1">
    <property type="entry name" value="LENGSIN"/>
    <property type="match status" value="1"/>
</dbReference>
<evidence type="ECO:0000313" key="21">
    <source>
        <dbReference type="Proteomes" id="UP000441717"/>
    </source>
</evidence>
<dbReference type="GO" id="GO:0005737">
    <property type="term" value="C:cytoplasm"/>
    <property type="evidence" value="ECO:0007669"/>
    <property type="project" value="UniProtKB-SubCell"/>
</dbReference>
<evidence type="ECO:0000256" key="11">
    <source>
        <dbReference type="PIRSR" id="PIRSR604809-1"/>
    </source>
</evidence>
<keyword evidence="7 17" id="KW-0436">Ligase</keyword>
<keyword evidence="9 12" id="KW-0067">ATP-binding</keyword>
<comment type="catalytic activity">
    <reaction evidence="10 17">
        <text>L-glutamate + NH4(+) + ATP = L-glutamine + ADP + phosphate + H(+)</text>
        <dbReference type="Rhea" id="RHEA:16169"/>
        <dbReference type="ChEBI" id="CHEBI:15378"/>
        <dbReference type="ChEBI" id="CHEBI:28938"/>
        <dbReference type="ChEBI" id="CHEBI:29985"/>
        <dbReference type="ChEBI" id="CHEBI:30616"/>
        <dbReference type="ChEBI" id="CHEBI:43474"/>
        <dbReference type="ChEBI" id="CHEBI:58359"/>
        <dbReference type="ChEBI" id="CHEBI:456216"/>
        <dbReference type="EC" id="6.3.1.2"/>
    </reaction>
</comment>
<organism evidence="20 21">
    <name type="scientific">Desulfofundulus thermobenzoicus</name>
    <dbReference type="NCBI Taxonomy" id="29376"/>
    <lineage>
        <taxon>Bacteria</taxon>
        <taxon>Bacillati</taxon>
        <taxon>Bacillota</taxon>
        <taxon>Clostridia</taxon>
        <taxon>Eubacteriales</taxon>
        <taxon>Peptococcaceae</taxon>
        <taxon>Desulfofundulus</taxon>
    </lineage>
</organism>
<dbReference type="InterPro" id="IPR004809">
    <property type="entry name" value="Gln_synth_I"/>
</dbReference>
<keyword evidence="13" id="KW-0460">Magnesium</keyword>
<dbReference type="EMBL" id="WHYR01000025">
    <property type="protein sequence ID" value="MQL52588.1"/>
    <property type="molecule type" value="Genomic_DNA"/>
</dbReference>
<dbReference type="InterPro" id="IPR014746">
    <property type="entry name" value="Gln_synth/guanido_kin_cat_dom"/>
</dbReference>
<dbReference type="InterPro" id="IPR027303">
    <property type="entry name" value="Gln_synth_gly_rich_site"/>
</dbReference>
<keyword evidence="14" id="KW-0597">Phosphoprotein</keyword>
<dbReference type="GO" id="GO:0046872">
    <property type="term" value="F:metal ion binding"/>
    <property type="evidence" value="ECO:0007669"/>
    <property type="project" value="UniProtKB-KW"/>
</dbReference>
<feature type="domain" description="GS catalytic" evidence="19">
    <location>
        <begin position="111"/>
        <end position="477"/>
    </location>
</feature>
<feature type="binding site" evidence="11">
    <location>
        <position position="334"/>
    </location>
    <ligand>
        <name>L-glutamate</name>
        <dbReference type="ChEBI" id="CHEBI:29985"/>
    </ligand>
</feature>
<feature type="binding site" evidence="13">
    <location>
        <position position="218"/>
    </location>
    <ligand>
        <name>Mg(2+)</name>
        <dbReference type="ChEBI" id="CHEBI:18420"/>
        <label>1</label>
    </ligand>
</feature>
<feature type="binding site" evidence="13">
    <location>
        <position position="138"/>
    </location>
    <ligand>
        <name>Mg(2+)</name>
        <dbReference type="ChEBI" id="CHEBI:18420"/>
        <label>1</label>
    </ligand>
</feature>
<evidence type="ECO:0000256" key="5">
    <source>
        <dbReference type="ARBA" id="ARBA00021364"/>
    </source>
</evidence>
<feature type="binding site" evidence="13">
    <location>
        <position position="365"/>
    </location>
    <ligand>
        <name>Mg(2+)</name>
        <dbReference type="ChEBI" id="CHEBI:18420"/>
        <label>1</label>
    </ligand>
</feature>
<feature type="binding site" evidence="13">
    <location>
        <position position="226"/>
    </location>
    <ligand>
        <name>Mg(2+)</name>
        <dbReference type="ChEBI" id="CHEBI:18420"/>
        <label>1</label>
    </ligand>
</feature>
<feature type="binding site" evidence="12">
    <location>
        <position position="346"/>
    </location>
    <ligand>
        <name>ATP</name>
        <dbReference type="ChEBI" id="CHEBI:30616"/>
    </ligand>
</feature>
<feature type="binding site" evidence="12">
    <location>
        <position position="213"/>
    </location>
    <ligand>
        <name>ATP</name>
        <dbReference type="ChEBI" id="CHEBI:30616"/>
    </ligand>
</feature>
<dbReference type="GO" id="GO:0004356">
    <property type="term" value="F:glutamine synthetase activity"/>
    <property type="evidence" value="ECO:0007669"/>
    <property type="project" value="UniProtKB-EC"/>
</dbReference>
<evidence type="ECO:0000256" key="4">
    <source>
        <dbReference type="ARBA" id="ARBA00012937"/>
    </source>
</evidence>
<dbReference type="InterPro" id="IPR008146">
    <property type="entry name" value="Gln_synth_cat_dom"/>
</dbReference>
<dbReference type="PROSITE" id="PS00180">
    <property type="entry name" value="GLNA_1"/>
    <property type="match status" value="1"/>
</dbReference>
<feature type="binding site" evidence="12">
    <location>
        <position position="360"/>
    </location>
    <ligand>
        <name>ATP</name>
        <dbReference type="ChEBI" id="CHEBI:30616"/>
    </ligand>
</feature>
<evidence type="ECO:0000256" key="16">
    <source>
        <dbReference type="RuleBase" id="RU000384"/>
    </source>
</evidence>
<evidence type="ECO:0000256" key="17">
    <source>
        <dbReference type="RuleBase" id="RU004356"/>
    </source>
</evidence>
<feature type="binding site" evidence="11">
    <location>
        <begin position="270"/>
        <end position="271"/>
    </location>
    <ligand>
        <name>L-glutamate</name>
        <dbReference type="ChEBI" id="CHEBI:29985"/>
    </ligand>
</feature>
<dbReference type="Gene3D" id="3.10.20.70">
    <property type="entry name" value="Glutamine synthetase, N-terminal domain"/>
    <property type="match status" value="1"/>
</dbReference>
<comment type="subcellular location">
    <subcellularLocation>
        <location evidence="1">Cytoplasm</location>
    </subcellularLocation>
</comment>
<evidence type="ECO:0000256" key="13">
    <source>
        <dbReference type="PIRSR" id="PIRSR604809-3"/>
    </source>
</evidence>
<comment type="subunit">
    <text evidence="3">Oligomer of 12 subunits arranged in the form of two hexagons.</text>
</comment>
<feature type="binding site" evidence="11">
    <location>
        <position position="346"/>
    </location>
    <ligand>
        <name>L-glutamate</name>
        <dbReference type="ChEBI" id="CHEBI:29985"/>
    </ligand>
</feature>
<evidence type="ECO:0000256" key="1">
    <source>
        <dbReference type="ARBA" id="ARBA00004496"/>
    </source>
</evidence>
<evidence type="ECO:0000259" key="19">
    <source>
        <dbReference type="PROSITE" id="PS51987"/>
    </source>
</evidence>
<dbReference type="SUPFAM" id="SSF54368">
    <property type="entry name" value="Glutamine synthetase, N-terminal domain"/>
    <property type="match status" value="1"/>
</dbReference>
<dbReference type="FunFam" id="3.30.590.10:FF:000001">
    <property type="entry name" value="Glutamine synthetase"/>
    <property type="match status" value="1"/>
</dbReference>
<dbReference type="GO" id="GO:0005524">
    <property type="term" value="F:ATP binding"/>
    <property type="evidence" value="ECO:0007669"/>
    <property type="project" value="UniProtKB-KW"/>
</dbReference>
<evidence type="ECO:0000259" key="18">
    <source>
        <dbReference type="PROSITE" id="PS51986"/>
    </source>
</evidence>
<reference evidence="20 21" key="1">
    <citation type="submission" date="2019-10" db="EMBL/GenBank/DDBJ databases">
        <title>Comparative genomics of sulfur disproportionating microorganisms.</title>
        <authorList>
            <person name="Ward L.M."/>
            <person name="Bertran E."/>
            <person name="Johnston D."/>
        </authorList>
    </citation>
    <scope>NUCLEOTIDE SEQUENCE [LARGE SCALE GENOMIC DNA]</scope>
    <source>
        <strain evidence="20 21">DSM 14055</strain>
    </source>
</reference>
<comment type="similarity">
    <text evidence="2 15 16">Belongs to the glutamine synthetase family.</text>
</comment>
<feature type="binding site" evidence="13">
    <location>
        <position position="136"/>
    </location>
    <ligand>
        <name>Mg(2+)</name>
        <dbReference type="ChEBI" id="CHEBI:18420"/>
        <label>1</label>
    </ligand>
</feature>
<dbReference type="PROSITE" id="PS51986">
    <property type="entry name" value="GS_BETA_GRASP"/>
    <property type="match status" value="1"/>
</dbReference>
<dbReference type="GO" id="GO:0016020">
    <property type="term" value="C:membrane"/>
    <property type="evidence" value="ECO:0007669"/>
    <property type="project" value="TreeGrafter"/>
</dbReference>
<evidence type="ECO:0000256" key="8">
    <source>
        <dbReference type="ARBA" id="ARBA00022741"/>
    </source>
</evidence>
<evidence type="ECO:0000256" key="15">
    <source>
        <dbReference type="PROSITE-ProRule" id="PRU01330"/>
    </source>
</evidence>
<evidence type="ECO:0000256" key="10">
    <source>
        <dbReference type="ARBA" id="ARBA00049436"/>
    </source>
</evidence>
<keyword evidence="13" id="KW-0479">Metal-binding</keyword>
<dbReference type="SMART" id="SM01230">
    <property type="entry name" value="Gln-synt_C"/>
    <property type="match status" value="1"/>
</dbReference>
<feature type="modified residue" description="O-AMP-tyrosine" evidence="14">
    <location>
        <position position="405"/>
    </location>
</feature>
<dbReference type="GO" id="GO:0019740">
    <property type="term" value="P:nitrogen utilization"/>
    <property type="evidence" value="ECO:0007669"/>
    <property type="project" value="TreeGrafter"/>
</dbReference>
<dbReference type="Pfam" id="PF03951">
    <property type="entry name" value="Gln-synt_N"/>
    <property type="match status" value="1"/>
</dbReference>
<evidence type="ECO:0000256" key="12">
    <source>
        <dbReference type="PIRSR" id="PIRSR604809-2"/>
    </source>
</evidence>
<comment type="cofactor">
    <cofactor evidence="13">
        <name>Mg(2+)</name>
        <dbReference type="ChEBI" id="CHEBI:18420"/>
    </cofactor>
    <text evidence="13">Binds 2 Mg(2+) ions per subunit.</text>
</comment>
<dbReference type="Proteomes" id="UP000441717">
    <property type="component" value="Unassembled WGS sequence"/>
</dbReference>
<dbReference type="EC" id="6.3.1.2" evidence="4 17"/>
<feature type="domain" description="GS beta-grasp" evidence="18">
    <location>
        <begin position="13"/>
        <end position="103"/>
    </location>
</feature>
<dbReference type="RefSeq" id="WP_341473891.1">
    <property type="nucleotide sequence ID" value="NZ_WHYR01000025.1"/>
</dbReference>
<name>A0A6N7IU19_9FIRM</name>
<evidence type="ECO:0000256" key="14">
    <source>
        <dbReference type="PIRSR" id="PIRSR604809-50"/>
    </source>
</evidence>
<accession>A0A6N7IU19</accession>
<comment type="caution">
    <text evidence="20">The sequence shown here is derived from an EMBL/GenBank/DDBJ whole genome shotgun (WGS) entry which is preliminary data.</text>
</comment>
<feature type="binding site" evidence="11">
    <location>
        <position position="367"/>
    </location>
    <ligand>
        <name>L-glutamate</name>
        <dbReference type="ChEBI" id="CHEBI:29985"/>
    </ligand>
</feature>